<feature type="transmembrane region" description="Helical" evidence="1">
    <location>
        <begin position="101"/>
        <end position="122"/>
    </location>
</feature>
<feature type="transmembrane region" description="Helical" evidence="1">
    <location>
        <begin position="74"/>
        <end position="95"/>
    </location>
</feature>
<protein>
    <recommendedName>
        <fullName evidence="3">SLATT domain-containing protein</fullName>
    </recommendedName>
</protein>
<evidence type="ECO:0000256" key="1">
    <source>
        <dbReference type="SAM" id="Phobius"/>
    </source>
</evidence>
<proteinExistence type="predicted"/>
<accession>A0A6C0CVX7</accession>
<evidence type="ECO:0008006" key="3">
    <source>
        <dbReference type="Google" id="ProtNLM"/>
    </source>
</evidence>
<dbReference type="EMBL" id="MN739488">
    <property type="protein sequence ID" value="QHT07859.1"/>
    <property type="molecule type" value="Genomic_DNA"/>
</dbReference>
<dbReference type="AlphaFoldDB" id="A0A6C0CVX7"/>
<name>A0A6C0CVX7_9ZZZZ</name>
<keyword evidence="1" id="KW-1133">Transmembrane helix</keyword>
<organism evidence="2">
    <name type="scientific">viral metagenome</name>
    <dbReference type="NCBI Taxonomy" id="1070528"/>
    <lineage>
        <taxon>unclassified sequences</taxon>
        <taxon>metagenomes</taxon>
        <taxon>organismal metagenomes</taxon>
    </lineage>
</organism>
<reference evidence="2" key="1">
    <citation type="journal article" date="2020" name="Nature">
        <title>Giant virus diversity and host interactions through global metagenomics.</title>
        <authorList>
            <person name="Schulz F."/>
            <person name="Roux S."/>
            <person name="Paez-Espino D."/>
            <person name="Jungbluth S."/>
            <person name="Walsh D.A."/>
            <person name="Denef V.J."/>
            <person name="McMahon K.D."/>
            <person name="Konstantinidis K.T."/>
            <person name="Eloe-Fadrosh E.A."/>
            <person name="Kyrpides N.C."/>
            <person name="Woyke T."/>
        </authorList>
    </citation>
    <scope>NUCLEOTIDE SEQUENCE</scope>
    <source>
        <strain evidence="2">GVMAG-M-3300021964-36</strain>
    </source>
</reference>
<dbReference type="NCBIfam" id="NF033632">
    <property type="entry name" value="SLATT_4"/>
    <property type="match status" value="1"/>
</dbReference>
<keyword evidence="1" id="KW-0812">Transmembrane</keyword>
<sequence length="222" mass="25091">MSVTPNILKIDETDEGEMAALADAKFSKLKKKINANNWTIELEDLMQSWGEKAAGYRELHDGSAGYWKSLGDKLYLPVIILSTIGGVSNFGAAGFENQVYWMYGIGAINIFTAAMAAVAQYYKPDEKSQNHNSVARNFGSFYRNMMLELGMSREDRMNSEDLIRWAKNEYDRIISEAPPVPSSIVNKFKELHGKSKKNLPEIITCNYEIKINRPEECELSEV</sequence>
<keyword evidence="1" id="KW-0472">Membrane</keyword>
<evidence type="ECO:0000313" key="2">
    <source>
        <dbReference type="EMBL" id="QHT07859.1"/>
    </source>
</evidence>